<accession>A0A5C8G0L3</accession>
<evidence type="ECO:0000313" key="1">
    <source>
        <dbReference type="EMBL" id="TXJ55345.1"/>
    </source>
</evidence>
<proteinExistence type="predicted"/>
<evidence type="ECO:0000313" key="2">
    <source>
        <dbReference type="Proteomes" id="UP000322327"/>
    </source>
</evidence>
<reference evidence="1 2" key="1">
    <citation type="journal article" date="1992" name="Lakartidningen">
        <title>[Penicillin V and not amoxicillin is the first choice preparation in acute otitis].</title>
        <authorList>
            <person name="Kamme C."/>
            <person name="Lundgren K."/>
            <person name="Prellner K."/>
        </authorList>
    </citation>
    <scope>NUCLEOTIDE SEQUENCE [LARGE SCALE GENOMIC DNA]</scope>
    <source>
        <strain evidence="1 2">PC3053II</strain>
    </source>
</reference>
<dbReference type="Proteomes" id="UP000322327">
    <property type="component" value="Unassembled WGS sequence"/>
</dbReference>
<gene>
    <name evidence="1" type="ORF">EPJ76_07080</name>
</gene>
<dbReference type="RefSeq" id="WP_147531108.1">
    <property type="nucleotide sequence ID" value="NZ_SAYI01000018.1"/>
</dbReference>
<dbReference type="AlphaFoldDB" id="A0A5C8G0L3"/>
<protein>
    <submittedName>
        <fullName evidence="1">Uncharacterized protein</fullName>
    </submittedName>
</protein>
<dbReference type="EMBL" id="SAYI01000018">
    <property type="protein sequence ID" value="TXJ55345.1"/>
    <property type="molecule type" value="Genomic_DNA"/>
</dbReference>
<sequence>MEYKVRQFINNEEFQKDTYPHIKCYLEAYNLNKGYFNKKEQTELFDYFLAQRKELILPYLYSIIYNPIKKSFEKYLLIEFSIFSNIRKEIKEKLEKEIELIFNKRRITEQDIFDLFDYIVSIYTELGVDKTIDYIKKSFEKIEILNKSKKNIDKKKIIQSIKVINIIEFIKVGDIINHINFIISILSDKLDKKDICYTIYYLLMREDIIKIDYKDLVYLFIENELSNSEGYDYIYYNGILTIIEKIQDEDFLKSIFYDFFPDNSKIYTIAKYFALQFIIIDRVSKLKINIDRFLDTDDRKYLFIKHIGYLYNNYLDENLIINLNHDIKLKCKYLLNILKKYICKVSKTNEFTYEKNYLWASKIFREYINTEEIYNSCSEEAQKFRLKLIINENDPLYTIAPKEIKKELKELKNIEEKRIKIKTLNEEEKINCIKYFFNKEKILKDLKKIKEYFNDNSKIKSIDFYKGISNINRFSYEDRDNFVNSDIVILNPFLISYIMDYLSIFKNEVDLDKIYSEIDNNWNKCYVFHLYNYLISIKKYDYNFSNNEKKKIKSYFKSLKIYYPKFILWNVNKVFGFDLKLNYLINDNIVLELLKTNYMFLVDDNPKKVFIFNGVRELYESGIINTNLEFESKDFSLFFKRYNINNIENIFNICLEKIDISKSIYLLQYDYYFFLSIINIYNILPNKEKYTNKIKELIILYFKNTVDNAGKVGHISQLVIKTIEKLNILEDILKILSESRQIEYEHFNQISIWQDAIIKNEYNETILNIIFDIRNNIKKDKIKVIKYTNTDTDRVNNFKNELLKLRDKINITSNIDDKYIDEFLNYILELNEKFKIDNYTYSDANIKENNIIELLIFINKDISIFEDFCLKKWNGYHYHRKAIENLLYVFNNIIIDNEKATVLTYTISKIYPNLPSKINYPVNTLYTPQFELRIIIDEIINMFINIEKIYDEKVYDNLININNLDSDIKKRLQYKRNKLFAPIKIIKKNNKYLIIDKYDNKKDYNKKYNKKELKEKIFSKINKKDGIISRIVEFSHLIEDIKNKQITMSHPYLFEDEFENQYPIDKNLYISCFSYTVGKENAYAWWKLYGNKTKFRLTVKIEYFIDSIISILDKNSNEDIELYIGSLDYKDDISNNENEWDFFDKRKDFNFETELRIMVKVNTPSDEKIKYVNGLPVLYKLNIGNMSIYKNMSVNHNDIIFHPYDKTLLCKDKEAMLKIIKQNLNKK</sequence>
<organism evidence="1 2">
    <name type="scientific">Brachyspira aalborgi</name>
    <dbReference type="NCBI Taxonomy" id="29522"/>
    <lineage>
        <taxon>Bacteria</taxon>
        <taxon>Pseudomonadati</taxon>
        <taxon>Spirochaetota</taxon>
        <taxon>Spirochaetia</taxon>
        <taxon>Brachyspirales</taxon>
        <taxon>Brachyspiraceae</taxon>
        <taxon>Brachyspira</taxon>
    </lineage>
</organism>
<comment type="caution">
    <text evidence="1">The sequence shown here is derived from an EMBL/GenBank/DDBJ whole genome shotgun (WGS) entry which is preliminary data.</text>
</comment>
<name>A0A5C8G0L3_9SPIR</name>